<dbReference type="GO" id="GO:0007528">
    <property type="term" value="P:neuromuscular junction development"/>
    <property type="evidence" value="ECO:0007669"/>
    <property type="project" value="TreeGrafter"/>
</dbReference>
<proteinExistence type="predicted"/>
<dbReference type="CDD" id="cd09566">
    <property type="entry name" value="SAM_liprin-beta1_2_repeat2"/>
    <property type="match status" value="1"/>
</dbReference>
<dbReference type="Gene3D" id="1.10.150.50">
    <property type="entry name" value="Transcription Factor, Ets-1"/>
    <property type="match status" value="3"/>
</dbReference>
<keyword evidence="1" id="KW-0677">Repeat</keyword>
<dbReference type="Ensembl" id="ENSEBUT00000015328.1">
    <property type="protein sequence ID" value="ENSEBUP00000014752.1"/>
    <property type="gene ID" value="ENSEBUG00000009287.1"/>
</dbReference>
<evidence type="ECO:0000313" key="4">
    <source>
        <dbReference type="Ensembl" id="ENSEBUP00000014752.1"/>
    </source>
</evidence>
<evidence type="ECO:0000313" key="5">
    <source>
        <dbReference type="Proteomes" id="UP000694388"/>
    </source>
</evidence>
<evidence type="ECO:0000256" key="1">
    <source>
        <dbReference type="ARBA" id="ARBA00022737"/>
    </source>
</evidence>
<dbReference type="Pfam" id="PF07647">
    <property type="entry name" value="SAM_2"/>
    <property type="match status" value="1"/>
</dbReference>
<dbReference type="InterPro" id="IPR013761">
    <property type="entry name" value="SAM/pointed_sf"/>
</dbReference>
<reference evidence="4" key="1">
    <citation type="submission" date="2025-08" db="UniProtKB">
        <authorList>
            <consortium name="Ensembl"/>
        </authorList>
    </citation>
    <scope>IDENTIFICATION</scope>
</reference>
<dbReference type="SUPFAM" id="SSF47769">
    <property type="entry name" value="SAM/Pointed domain"/>
    <property type="match status" value="1"/>
</dbReference>
<evidence type="ECO:0000256" key="2">
    <source>
        <dbReference type="ARBA" id="ARBA00023054"/>
    </source>
</evidence>
<keyword evidence="2" id="KW-0175">Coiled coil</keyword>
<protein>
    <recommendedName>
        <fullName evidence="3">SAM domain-containing protein</fullName>
    </recommendedName>
</protein>
<dbReference type="InterPro" id="IPR037618">
    <property type="entry name" value="LIPB1/2_SAM_2nd"/>
</dbReference>
<dbReference type="Pfam" id="PF00536">
    <property type="entry name" value="SAM_1"/>
    <property type="match status" value="1"/>
</dbReference>
<name>A0A8C4QFL6_EPTBU</name>
<organism evidence="4 5">
    <name type="scientific">Eptatretus burgeri</name>
    <name type="common">Inshore hagfish</name>
    <dbReference type="NCBI Taxonomy" id="7764"/>
    <lineage>
        <taxon>Eukaryota</taxon>
        <taxon>Metazoa</taxon>
        <taxon>Chordata</taxon>
        <taxon>Craniata</taxon>
        <taxon>Vertebrata</taxon>
        <taxon>Cyclostomata</taxon>
        <taxon>Myxini</taxon>
        <taxon>Myxiniformes</taxon>
        <taxon>Myxinidae</taxon>
        <taxon>Eptatretinae</taxon>
        <taxon>Eptatretus</taxon>
    </lineage>
</organism>
<dbReference type="GO" id="GO:0048786">
    <property type="term" value="C:presynaptic active zone"/>
    <property type="evidence" value="ECO:0007669"/>
    <property type="project" value="TreeGrafter"/>
</dbReference>
<keyword evidence="5" id="KW-1185">Reference proteome</keyword>
<feature type="domain" description="SAM" evidence="3">
    <location>
        <begin position="45"/>
        <end position="103"/>
    </location>
</feature>
<dbReference type="PANTHER" id="PTHR12587:SF14">
    <property type="entry name" value="AT31531P"/>
    <property type="match status" value="1"/>
</dbReference>
<reference evidence="4" key="2">
    <citation type="submission" date="2025-09" db="UniProtKB">
        <authorList>
            <consortium name="Ensembl"/>
        </authorList>
    </citation>
    <scope>IDENTIFICATION</scope>
</reference>
<evidence type="ECO:0000259" key="3">
    <source>
        <dbReference type="PROSITE" id="PS50105"/>
    </source>
</evidence>
<dbReference type="GeneTree" id="ENSGT01050000244900"/>
<dbReference type="Proteomes" id="UP000694388">
    <property type="component" value="Unplaced"/>
</dbReference>
<dbReference type="FunFam" id="1.10.150.50:FF:000005">
    <property type="entry name" value="Liprin-beta-1 isoform 1"/>
    <property type="match status" value="1"/>
</dbReference>
<accession>A0A8C4QFL6</accession>
<dbReference type="InterPro" id="IPR029515">
    <property type="entry name" value="Liprin"/>
</dbReference>
<sequence>MLNCFPVWQELGLKQPLHRKKLTLALQAIGSGEEGGWGQLDYTWVTCWLDDVGLPQYKETFHEARVDGRMLHYMTVDDLLLLKVTSQLHHVSIKRAIQVLRSHGFRPDCLHPHSCSVSNAQVMDWLHSVDLGEFASSLLGSGTHGGLLVLEPRFTIETLASLLSIPPSKSLLRRHLSTCLDMLVGSKAQALKQDIEDTPGATLLSISAKVKVSFLNQLYVGISKRDTFHRASQIELQEEKEKLEDVSPRVITKEFDVGLENIVTVLRTAMPH</sequence>
<dbReference type="SMART" id="SM00454">
    <property type="entry name" value="SAM"/>
    <property type="match status" value="2"/>
</dbReference>
<dbReference type="AlphaFoldDB" id="A0A8C4QFL6"/>
<dbReference type="PANTHER" id="PTHR12587">
    <property type="entry name" value="LAR INTERACTING PROTEIN LIP -RELATED PROTEIN"/>
    <property type="match status" value="1"/>
</dbReference>
<dbReference type="InterPro" id="IPR001660">
    <property type="entry name" value="SAM"/>
</dbReference>
<dbReference type="PROSITE" id="PS50105">
    <property type="entry name" value="SAM_DOMAIN"/>
    <property type="match status" value="1"/>
</dbReference>